<proteinExistence type="inferred from homology"/>
<dbReference type="GO" id="GO:0006508">
    <property type="term" value="P:proteolysis"/>
    <property type="evidence" value="ECO:0007669"/>
    <property type="project" value="UniProtKB-KW"/>
</dbReference>
<accession>A0A2G9Q7S1</accession>
<reference evidence="8" key="1">
    <citation type="journal article" date="2017" name="Nat. Commun.">
        <title>The North American bullfrog draft genome provides insight into hormonal regulation of long noncoding RNA.</title>
        <authorList>
            <person name="Hammond S.A."/>
            <person name="Warren R.L."/>
            <person name="Vandervalk B.P."/>
            <person name="Kucuk E."/>
            <person name="Khan H."/>
            <person name="Gibb E.A."/>
            <person name="Pandoh P."/>
            <person name="Kirk H."/>
            <person name="Zhao Y."/>
            <person name="Jones M."/>
            <person name="Mungall A.J."/>
            <person name="Coope R."/>
            <person name="Pleasance S."/>
            <person name="Moore R.A."/>
            <person name="Holt R.A."/>
            <person name="Round J.M."/>
            <person name="Ohora S."/>
            <person name="Walle B.V."/>
            <person name="Veldhoen N."/>
            <person name="Helbing C.C."/>
            <person name="Birol I."/>
        </authorList>
    </citation>
    <scope>NUCLEOTIDE SEQUENCE [LARGE SCALE GENOMIC DNA]</scope>
</reference>
<dbReference type="InterPro" id="IPR000169">
    <property type="entry name" value="Pept_cys_AS"/>
</dbReference>
<keyword evidence="8" id="KW-1185">Reference proteome</keyword>
<dbReference type="InterPro" id="IPR038765">
    <property type="entry name" value="Papain-like_cys_pep_sf"/>
</dbReference>
<keyword evidence="4" id="KW-0788">Thiol protease</keyword>
<feature type="domain" description="Peptidase C1A papain C-terminal" evidence="6">
    <location>
        <begin position="24"/>
        <end position="208"/>
    </location>
</feature>
<keyword evidence="2" id="KW-0645">Protease</keyword>
<comment type="similarity">
    <text evidence="1">Belongs to the peptidase C1 family.</text>
</comment>
<dbReference type="Proteomes" id="UP000228934">
    <property type="component" value="Unassembled WGS sequence"/>
</dbReference>
<dbReference type="EMBL" id="KZ060919">
    <property type="protein sequence ID" value="PIO11647.1"/>
    <property type="molecule type" value="Genomic_DNA"/>
</dbReference>
<dbReference type="SMART" id="SM00645">
    <property type="entry name" value="Pept_C1"/>
    <property type="match status" value="1"/>
</dbReference>
<evidence type="ECO:0000256" key="2">
    <source>
        <dbReference type="ARBA" id="ARBA00022670"/>
    </source>
</evidence>
<keyword evidence="5" id="KW-1015">Disulfide bond</keyword>
<dbReference type="Pfam" id="PF00112">
    <property type="entry name" value="Peptidase_C1"/>
    <property type="match status" value="1"/>
</dbReference>
<dbReference type="GO" id="GO:0008234">
    <property type="term" value="F:cysteine-type peptidase activity"/>
    <property type="evidence" value="ECO:0007669"/>
    <property type="project" value="UniProtKB-KW"/>
</dbReference>
<dbReference type="CDD" id="cd02248">
    <property type="entry name" value="Peptidase_C1A"/>
    <property type="match status" value="1"/>
</dbReference>
<evidence type="ECO:0000313" key="8">
    <source>
        <dbReference type="Proteomes" id="UP000228934"/>
    </source>
</evidence>
<evidence type="ECO:0000259" key="6">
    <source>
        <dbReference type="SMART" id="SM00645"/>
    </source>
</evidence>
<dbReference type="PANTHER" id="PTHR12411">
    <property type="entry name" value="CYSTEINE PROTEASE FAMILY C1-RELATED"/>
    <property type="match status" value="1"/>
</dbReference>
<dbReference type="Gene3D" id="3.90.70.10">
    <property type="entry name" value="Cysteine proteinases"/>
    <property type="match status" value="1"/>
</dbReference>
<name>A0A2G9Q7S1_AQUCT</name>
<gene>
    <name evidence="7" type="ORF">AB205_0175780</name>
</gene>
<feature type="non-terminal residue" evidence="7">
    <location>
        <position position="208"/>
    </location>
</feature>
<dbReference type="InterPro" id="IPR013128">
    <property type="entry name" value="Peptidase_C1A"/>
</dbReference>
<dbReference type="InterPro" id="IPR039417">
    <property type="entry name" value="Peptidase_C1A_papain-like"/>
</dbReference>
<organism evidence="7 8">
    <name type="scientific">Aquarana catesbeiana</name>
    <name type="common">American bullfrog</name>
    <name type="synonym">Rana catesbeiana</name>
    <dbReference type="NCBI Taxonomy" id="8400"/>
    <lineage>
        <taxon>Eukaryota</taxon>
        <taxon>Metazoa</taxon>
        <taxon>Chordata</taxon>
        <taxon>Craniata</taxon>
        <taxon>Vertebrata</taxon>
        <taxon>Euteleostomi</taxon>
        <taxon>Amphibia</taxon>
        <taxon>Batrachia</taxon>
        <taxon>Anura</taxon>
        <taxon>Neobatrachia</taxon>
        <taxon>Ranoidea</taxon>
        <taxon>Ranidae</taxon>
        <taxon>Aquarana</taxon>
    </lineage>
</organism>
<evidence type="ECO:0000256" key="1">
    <source>
        <dbReference type="ARBA" id="ARBA00008455"/>
    </source>
</evidence>
<dbReference type="SUPFAM" id="SSF54001">
    <property type="entry name" value="Cysteine proteinases"/>
    <property type="match status" value="1"/>
</dbReference>
<protein>
    <recommendedName>
        <fullName evidence="6">Peptidase C1A papain C-terminal domain-containing protein</fullName>
    </recommendedName>
</protein>
<evidence type="ECO:0000256" key="3">
    <source>
        <dbReference type="ARBA" id="ARBA00022801"/>
    </source>
</evidence>
<evidence type="ECO:0000256" key="4">
    <source>
        <dbReference type="ARBA" id="ARBA00022807"/>
    </source>
</evidence>
<dbReference type="PROSITE" id="PS00139">
    <property type="entry name" value="THIOL_PROTEASE_CYS"/>
    <property type="match status" value="1"/>
</dbReference>
<evidence type="ECO:0000256" key="5">
    <source>
        <dbReference type="ARBA" id="ARBA00023157"/>
    </source>
</evidence>
<dbReference type="OrthoDB" id="10253408at2759"/>
<evidence type="ECO:0000313" key="7">
    <source>
        <dbReference type="EMBL" id="PIO11647.1"/>
    </source>
</evidence>
<dbReference type="FunFam" id="3.90.70.10:FF:000332">
    <property type="entry name" value="Cathepsin L1"/>
    <property type="match status" value="1"/>
</dbReference>
<dbReference type="AlphaFoldDB" id="A0A2G9Q7S1"/>
<keyword evidence="3" id="KW-0378">Hydrolase</keyword>
<sequence length="208" mass="23067">MNRYKFNQNMTRGATFLPPNNFEAPKQVDWCEKGYVTPVKYQGKCGSCWAFSATGALEGQHFRKTGKLVSLSEQNLVDCSTAEGNRGGLMKFAYQYVLDNDGIDSEESYPYIAKDQDCKYDPANKAATDTGFMKIASGDEKALKKAMASVGPISVGIDTNHDSIQFYKEGIYYEPECSSVELDLGVLVVGYGFEGEDVDGKKYWIVKN</sequence>
<dbReference type="PRINTS" id="PR00705">
    <property type="entry name" value="PAPAIN"/>
</dbReference>
<dbReference type="InterPro" id="IPR000668">
    <property type="entry name" value="Peptidase_C1A_C"/>
</dbReference>